<protein>
    <recommendedName>
        <fullName evidence="2">Chitin-binding type-2 domain-containing protein</fullName>
    </recommendedName>
</protein>
<dbReference type="SUPFAM" id="SSF57625">
    <property type="entry name" value="Invertebrate chitin-binding proteins"/>
    <property type="match status" value="2"/>
</dbReference>
<evidence type="ECO:0000313" key="4">
    <source>
        <dbReference type="Proteomes" id="UP001642540"/>
    </source>
</evidence>
<evidence type="ECO:0000259" key="2">
    <source>
        <dbReference type="PROSITE" id="PS50940"/>
    </source>
</evidence>
<dbReference type="PANTHER" id="PTHR18841">
    <property type="entry name" value="VITELLINE MEMBRANE OUTER LAYER PROTEIN I-RELATED"/>
    <property type="match status" value="1"/>
</dbReference>
<feature type="domain" description="Chitin-binding type-2" evidence="2">
    <location>
        <begin position="60"/>
        <end position="126"/>
    </location>
</feature>
<feature type="region of interest" description="Disordered" evidence="1">
    <location>
        <begin position="140"/>
        <end position="160"/>
    </location>
</feature>
<dbReference type="Pfam" id="PF01607">
    <property type="entry name" value="CBM_14"/>
    <property type="match status" value="1"/>
</dbReference>
<dbReference type="PROSITE" id="PS50940">
    <property type="entry name" value="CHIT_BIND_II"/>
    <property type="match status" value="2"/>
</dbReference>
<dbReference type="InterPro" id="IPR036706">
    <property type="entry name" value="VOMI_sf"/>
</dbReference>
<accession>A0ABP1PXY6</accession>
<dbReference type="Pfam" id="PF03762">
    <property type="entry name" value="VOMI"/>
    <property type="match status" value="1"/>
</dbReference>
<dbReference type="Gene3D" id="2.170.140.10">
    <property type="entry name" value="Chitin binding domain"/>
    <property type="match status" value="1"/>
</dbReference>
<dbReference type="EMBL" id="CAXLJM020000015">
    <property type="protein sequence ID" value="CAL8081864.1"/>
    <property type="molecule type" value="Genomic_DNA"/>
</dbReference>
<proteinExistence type="predicted"/>
<gene>
    <name evidence="3" type="ORF">ODALV1_LOCUS5044</name>
</gene>
<organism evidence="3 4">
    <name type="scientific">Orchesella dallaii</name>
    <dbReference type="NCBI Taxonomy" id="48710"/>
    <lineage>
        <taxon>Eukaryota</taxon>
        <taxon>Metazoa</taxon>
        <taxon>Ecdysozoa</taxon>
        <taxon>Arthropoda</taxon>
        <taxon>Hexapoda</taxon>
        <taxon>Collembola</taxon>
        <taxon>Entomobryomorpha</taxon>
        <taxon>Entomobryoidea</taxon>
        <taxon>Orchesellidae</taxon>
        <taxon>Orchesellinae</taxon>
        <taxon>Orchesella</taxon>
    </lineage>
</organism>
<sequence length="599" mass="68167">MEDTSNNLPFIKVISSSSVTYIIGRMIHKEYIQRLQPFLLILITSFLLPSIECQNGTPEKATCDWVDYRKVERIRDLSDCTKFFYCIQGQAPFRGSCPWQDGYYLYFNPNTTHCDFYEFAHKDCFGTGTGTGTGTYVTTTSTTTTTTLPPTTTKPPRPPPIDEADETDFIIDCTKRHCGLFPNTYGACNTYVVCVNGERLEKKCNGGQLFDIKTKECQPASQATCWKEPNAGPHLRRKNQPECPFHGMSASTTPLSEDHAGMILQNPIVTNWGSWQEWKNCPSGTYATGIYAWRRLLLQGRNSDHVGIVSVSYRCQSPGGNETDKFIESLAPNLPHDGWPFYYMCKGAVVGFRLNSVRDLGAGRDNIATDNVQAMCSCSRPAYKPYEQALYAPQNGHRGDWTTQQICKKHQAMCGMQTQMQEIKERQIGIFDNTGMNNFKIRCCNVPDPYENCIPREKRLLIRTCDNSKSDDGLRCDFDSQIGLSMDYDGGEKRIDFYSSVGYTFQENKDKLKDKVETRLRRQIENGRKLEYTWDDVIPVTFSDPEVVASHKLFVKPWKKLELYQIIGSCGDFLVRSNRFLRVETDGKSGSKQQIYFEI</sequence>
<comment type="caution">
    <text evidence="3">The sequence shown here is derived from an EMBL/GenBank/DDBJ whole genome shotgun (WGS) entry which is preliminary data.</text>
</comment>
<reference evidence="3 4" key="1">
    <citation type="submission" date="2024-08" db="EMBL/GenBank/DDBJ databases">
        <authorList>
            <person name="Cucini C."/>
            <person name="Frati F."/>
        </authorList>
    </citation>
    <scope>NUCLEOTIDE SEQUENCE [LARGE SCALE GENOMIC DNA]</scope>
</reference>
<dbReference type="InterPro" id="IPR002557">
    <property type="entry name" value="Chitin-bd_dom"/>
</dbReference>
<dbReference type="InterPro" id="IPR036508">
    <property type="entry name" value="Chitin-bd_dom_sf"/>
</dbReference>
<keyword evidence="4" id="KW-1185">Reference proteome</keyword>
<dbReference type="Gene3D" id="2.100.10.20">
    <property type="entry name" value="Vitelline membrane outer layer protein I (VOMI)"/>
    <property type="match status" value="1"/>
</dbReference>
<dbReference type="InterPro" id="IPR005515">
    <property type="entry name" value="VOMI"/>
</dbReference>
<dbReference type="SMART" id="SM00494">
    <property type="entry name" value="ChtBD2"/>
    <property type="match status" value="2"/>
</dbReference>
<evidence type="ECO:0000313" key="3">
    <source>
        <dbReference type="EMBL" id="CAL8081864.1"/>
    </source>
</evidence>
<dbReference type="PANTHER" id="PTHR18841:SF0">
    <property type="entry name" value="VITELLINE MEMBRANE OUTER LAYER 1 HOMOLOG A-RELATED"/>
    <property type="match status" value="1"/>
</dbReference>
<dbReference type="SUPFAM" id="SSF51092">
    <property type="entry name" value="Vitelline membrane outer protein-I (VMO-I)"/>
    <property type="match status" value="1"/>
</dbReference>
<feature type="domain" description="Chitin-binding type-2" evidence="2">
    <location>
        <begin position="170"/>
        <end position="227"/>
    </location>
</feature>
<feature type="compositionally biased region" description="Low complexity" evidence="1">
    <location>
        <begin position="140"/>
        <end position="151"/>
    </location>
</feature>
<evidence type="ECO:0000256" key="1">
    <source>
        <dbReference type="SAM" id="MobiDB-lite"/>
    </source>
</evidence>
<name>A0ABP1PXY6_9HEXA</name>
<dbReference type="Proteomes" id="UP001642540">
    <property type="component" value="Unassembled WGS sequence"/>
</dbReference>